<accession>A0A1I2FCS5</accession>
<name>A0A1I2FCS5_9ACTN</name>
<evidence type="ECO:0000313" key="7">
    <source>
        <dbReference type="Proteomes" id="UP000199323"/>
    </source>
</evidence>
<keyword evidence="1" id="KW-0805">Transcription regulation</keyword>
<proteinExistence type="predicted"/>
<dbReference type="CDD" id="cd06170">
    <property type="entry name" value="LuxR_C_like"/>
    <property type="match status" value="1"/>
</dbReference>
<dbReference type="PROSITE" id="PS50043">
    <property type="entry name" value="HTH_LUXR_2"/>
    <property type="match status" value="1"/>
</dbReference>
<evidence type="ECO:0000259" key="5">
    <source>
        <dbReference type="PROSITE" id="PS50043"/>
    </source>
</evidence>
<dbReference type="Gene3D" id="1.10.10.10">
    <property type="entry name" value="Winged helix-like DNA-binding domain superfamily/Winged helix DNA-binding domain"/>
    <property type="match status" value="1"/>
</dbReference>
<dbReference type="InterPro" id="IPR036388">
    <property type="entry name" value="WH-like_DNA-bd_sf"/>
</dbReference>
<keyword evidence="3" id="KW-0804">Transcription</keyword>
<dbReference type="PANTHER" id="PTHR44688:SF16">
    <property type="entry name" value="DNA-BINDING TRANSCRIPTIONAL ACTIVATOR DEVR_DOSR"/>
    <property type="match status" value="1"/>
</dbReference>
<dbReference type="PANTHER" id="PTHR44688">
    <property type="entry name" value="DNA-BINDING TRANSCRIPTIONAL ACTIVATOR DEVR_DOSR"/>
    <property type="match status" value="1"/>
</dbReference>
<feature type="region of interest" description="Disordered" evidence="4">
    <location>
        <begin position="1"/>
        <end position="22"/>
    </location>
</feature>
<evidence type="ECO:0000256" key="4">
    <source>
        <dbReference type="SAM" id="MobiDB-lite"/>
    </source>
</evidence>
<dbReference type="GO" id="GO:0006355">
    <property type="term" value="P:regulation of DNA-templated transcription"/>
    <property type="evidence" value="ECO:0007669"/>
    <property type="project" value="InterPro"/>
</dbReference>
<keyword evidence="2" id="KW-0238">DNA-binding</keyword>
<evidence type="ECO:0000256" key="3">
    <source>
        <dbReference type="ARBA" id="ARBA00023163"/>
    </source>
</evidence>
<dbReference type="STRING" id="380248.SAMN05216251_107255"/>
<evidence type="ECO:0000256" key="2">
    <source>
        <dbReference type="ARBA" id="ARBA00023125"/>
    </source>
</evidence>
<feature type="domain" description="HTH luxR-type" evidence="5">
    <location>
        <begin position="51"/>
        <end position="116"/>
    </location>
</feature>
<gene>
    <name evidence="6" type="ORF">SAMN05216251_107255</name>
</gene>
<reference evidence="6 7" key="1">
    <citation type="submission" date="2016-10" db="EMBL/GenBank/DDBJ databases">
        <authorList>
            <person name="de Groot N.N."/>
        </authorList>
    </citation>
    <scope>NUCLEOTIDE SEQUENCE [LARGE SCALE GENOMIC DNA]</scope>
    <source>
        <strain evidence="6 7">CGMCC 4.3510</strain>
    </source>
</reference>
<protein>
    <submittedName>
        <fullName evidence="6">Regulatory protein, luxR family</fullName>
    </submittedName>
</protein>
<dbReference type="SUPFAM" id="SSF46894">
    <property type="entry name" value="C-terminal effector domain of the bipartite response regulators"/>
    <property type="match status" value="1"/>
</dbReference>
<dbReference type="InterPro" id="IPR016032">
    <property type="entry name" value="Sig_transdc_resp-reg_C-effctor"/>
</dbReference>
<dbReference type="SMART" id="SM00421">
    <property type="entry name" value="HTH_LUXR"/>
    <property type="match status" value="1"/>
</dbReference>
<evidence type="ECO:0000256" key="1">
    <source>
        <dbReference type="ARBA" id="ARBA00023015"/>
    </source>
</evidence>
<keyword evidence="7" id="KW-1185">Reference proteome</keyword>
<dbReference type="PROSITE" id="PS00622">
    <property type="entry name" value="HTH_LUXR_1"/>
    <property type="match status" value="1"/>
</dbReference>
<dbReference type="Pfam" id="PF00196">
    <property type="entry name" value="GerE"/>
    <property type="match status" value="1"/>
</dbReference>
<dbReference type="PRINTS" id="PR00038">
    <property type="entry name" value="HTHLUXR"/>
</dbReference>
<evidence type="ECO:0000313" key="6">
    <source>
        <dbReference type="EMBL" id="SFF02336.1"/>
    </source>
</evidence>
<dbReference type="EMBL" id="FONG01000007">
    <property type="protein sequence ID" value="SFF02336.1"/>
    <property type="molecule type" value="Genomic_DNA"/>
</dbReference>
<dbReference type="AlphaFoldDB" id="A0A1I2FCS5"/>
<dbReference type="InterPro" id="IPR000792">
    <property type="entry name" value="Tscrpt_reg_LuxR_C"/>
</dbReference>
<organism evidence="6 7">
    <name type="scientific">Actinacidiphila alni</name>
    <dbReference type="NCBI Taxonomy" id="380248"/>
    <lineage>
        <taxon>Bacteria</taxon>
        <taxon>Bacillati</taxon>
        <taxon>Actinomycetota</taxon>
        <taxon>Actinomycetes</taxon>
        <taxon>Kitasatosporales</taxon>
        <taxon>Streptomycetaceae</taxon>
        <taxon>Actinacidiphila</taxon>
    </lineage>
</organism>
<sequence>MSEGARALSAQFPAPLEGHPPPQRCGYTAAPEEFDRAAVARALSAPEEPAVTPGTGTLSGRERGVVTLVARGLNNAEIATALDLSPLTVKTHISRIMRKLGARDRAQLVITGYESGLVTFGTAGPPDADSRW</sequence>
<dbReference type="GO" id="GO:0003677">
    <property type="term" value="F:DNA binding"/>
    <property type="evidence" value="ECO:0007669"/>
    <property type="project" value="UniProtKB-KW"/>
</dbReference>
<dbReference type="Proteomes" id="UP000199323">
    <property type="component" value="Unassembled WGS sequence"/>
</dbReference>